<evidence type="ECO:0000313" key="1">
    <source>
        <dbReference type="EMBL" id="KDQ59322.1"/>
    </source>
</evidence>
<evidence type="ECO:0008006" key="3">
    <source>
        <dbReference type="Google" id="ProtNLM"/>
    </source>
</evidence>
<name>A0A067Q753_9AGAM</name>
<organism evidence="1 2">
    <name type="scientific">Jaapia argillacea MUCL 33604</name>
    <dbReference type="NCBI Taxonomy" id="933084"/>
    <lineage>
        <taxon>Eukaryota</taxon>
        <taxon>Fungi</taxon>
        <taxon>Dikarya</taxon>
        <taxon>Basidiomycota</taxon>
        <taxon>Agaricomycotina</taxon>
        <taxon>Agaricomycetes</taxon>
        <taxon>Agaricomycetidae</taxon>
        <taxon>Jaapiales</taxon>
        <taxon>Jaapiaceae</taxon>
        <taxon>Jaapia</taxon>
    </lineage>
</organism>
<reference evidence="2" key="1">
    <citation type="journal article" date="2014" name="Proc. Natl. Acad. Sci. U.S.A.">
        <title>Extensive sampling of basidiomycete genomes demonstrates inadequacy of the white-rot/brown-rot paradigm for wood decay fungi.</title>
        <authorList>
            <person name="Riley R."/>
            <person name="Salamov A.A."/>
            <person name="Brown D.W."/>
            <person name="Nagy L.G."/>
            <person name="Floudas D."/>
            <person name="Held B.W."/>
            <person name="Levasseur A."/>
            <person name="Lombard V."/>
            <person name="Morin E."/>
            <person name="Otillar R."/>
            <person name="Lindquist E.A."/>
            <person name="Sun H."/>
            <person name="LaButti K.M."/>
            <person name="Schmutz J."/>
            <person name="Jabbour D."/>
            <person name="Luo H."/>
            <person name="Baker S.E."/>
            <person name="Pisabarro A.G."/>
            <person name="Walton J.D."/>
            <person name="Blanchette R.A."/>
            <person name="Henrissat B."/>
            <person name="Martin F."/>
            <person name="Cullen D."/>
            <person name="Hibbett D.S."/>
            <person name="Grigoriev I.V."/>
        </authorList>
    </citation>
    <scope>NUCLEOTIDE SEQUENCE [LARGE SCALE GENOMIC DNA]</scope>
    <source>
        <strain evidence="2">MUCL 33604</strain>
    </source>
</reference>
<sequence length="387" mass="43877">MPPTLPIELYAPILTHIESPRELARISSASRTFHGETMPHLLHTVTMRRDVPQQLTFYATLSVHPRWYLLIRSLSVRILPMRAAELLGETLPLMTNLRHLGLIRSDCPAITGRDWILPVPEKRHLVQLDSLDNRELGLGDILRFYESQPSIKSLKHSQSYTCNDVDAGSVPDHILPNLTILECDGDLITKFASSRPITHLKITLESTFAAEQEIIGALELFRSSLVSVCLDRSGRGVDREQDAPSIIASIGSKVPNIRRLTIWSDSVDVWDLWNGIDDGETLLHRFCFSFTHFHNLHTIIFDCSSLGWIDICFAANSPSEIAHAVMSKPWLKTLVVFAFLFHHKPDEQSDSDSEDYAMYRFVRASDGELQGEVVDQKELEEEWRSSI</sequence>
<dbReference type="Proteomes" id="UP000027265">
    <property type="component" value="Unassembled WGS sequence"/>
</dbReference>
<dbReference type="AlphaFoldDB" id="A0A067Q753"/>
<evidence type="ECO:0000313" key="2">
    <source>
        <dbReference type="Proteomes" id="UP000027265"/>
    </source>
</evidence>
<proteinExistence type="predicted"/>
<dbReference type="EMBL" id="KL197716">
    <property type="protein sequence ID" value="KDQ59322.1"/>
    <property type="molecule type" value="Genomic_DNA"/>
</dbReference>
<dbReference type="HOGENOM" id="CLU_713832_0_0_1"/>
<protein>
    <recommendedName>
        <fullName evidence="3">F-box domain-containing protein</fullName>
    </recommendedName>
</protein>
<accession>A0A067Q753</accession>
<dbReference type="OrthoDB" id="3232239at2759"/>
<keyword evidence="2" id="KW-1185">Reference proteome</keyword>
<dbReference type="SUPFAM" id="SSF52047">
    <property type="entry name" value="RNI-like"/>
    <property type="match status" value="1"/>
</dbReference>
<gene>
    <name evidence="1" type="ORF">JAAARDRAFT_34065</name>
</gene>
<dbReference type="InParanoid" id="A0A067Q753"/>